<evidence type="ECO:0000313" key="1">
    <source>
        <dbReference type="EMBL" id="PIR82989.1"/>
    </source>
</evidence>
<organism evidence="1 2">
    <name type="scientific">Candidatus Kaiserbacteria bacterium CG10_big_fil_rev_8_21_14_0_10_56_12</name>
    <dbReference type="NCBI Taxonomy" id="1974611"/>
    <lineage>
        <taxon>Bacteria</taxon>
        <taxon>Candidatus Kaiseribacteriota</taxon>
    </lineage>
</organism>
<dbReference type="AlphaFoldDB" id="A0A2H0U994"/>
<accession>A0A2H0U994</accession>
<dbReference type="EMBL" id="PFBL01000022">
    <property type="protein sequence ID" value="PIR82989.1"/>
    <property type="molecule type" value="Genomic_DNA"/>
</dbReference>
<comment type="caution">
    <text evidence="1">The sequence shown here is derived from an EMBL/GenBank/DDBJ whole genome shotgun (WGS) entry which is preliminary data.</text>
</comment>
<proteinExistence type="predicted"/>
<protein>
    <submittedName>
        <fullName evidence="1">Uncharacterized protein</fullName>
    </submittedName>
</protein>
<reference evidence="2" key="1">
    <citation type="submission" date="2017-09" db="EMBL/GenBank/DDBJ databases">
        <title>Depth-based differentiation of microbial function through sediment-hosted aquifers and enrichment of novel symbionts in the deep terrestrial subsurface.</title>
        <authorList>
            <person name="Probst A.J."/>
            <person name="Ladd B."/>
            <person name="Jarett J.K."/>
            <person name="Geller-Mcgrath D.E."/>
            <person name="Sieber C.M.K."/>
            <person name="Emerson J.B."/>
            <person name="Anantharaman K."/>
            <person name="Thomas B.C."/>
            <person name="Malmstrom R."/>
            <person name="Stieglmeier M."/>
            <person name="Klingl A."/>
            <person name="Woyke T."/>
            <person name="Ryan C.M."/>
            <person name="Banfield J.F."/>
        </authorList>
    </citation>
    <scope>NUCLEOTIDE SEQUENCE [LARGE SCALE GENOMIC DNA]</scope>
</reference>
<sequence length="235" mass="26306">MIYSIKKLSPQDKEICEKTLGPRPFFALVGDHIARRESLSVVRVADGERALLEAPDGEPFTLFNRPEENWNKRYGIAELSIEEVKKNILQAGNTCTYFAPSISGISRDDYRLYDFFNSRDLYVDNFFVNDWTREMIGLLLHASDGVFVIHKDADELIENFAKTYGLDPAHFAGFTKLSARDNDAAVAAAIESKKHLVLFSAGPAGKIIGPQIAKDGRVTLDIGNTLHRWSLGNVR</sequence>
<evidence type="ECO:0000313" key="2">
    <source>
        <dbReference type="Proteomes" id="UP000230179"/>
    </source>
</evidence>
<name>A0A2H0U994_9BACT</name>
<gene>
    <name evidence="1" type="ORF">COU19_02905</name>
</gene>
<dbReference type="Proteomes" id="UP000230179">
    <property type="component" value="Unassembled WGS sequence"/>
</dbReference>